<dbReference type="GO" id="GO:0016679">
    <property type="term" value="F:oxidoreductase activity, acting on diphenols and related substances as donors"/>
    <property type="evidence" value="ECO:0007669"/>
    <property type="project" value="TreeGrafter"/>
</dbReference>
<organism evidence="10 11">
    <name type="scientific">Pseudooceanicola algae</name>
    <dbReference type="NCBI Taxonomy" id="1537215"/>
    <lineage>
        <taxon>Bacteria</taxon>
        <taxon>Pseudomonadati</taxon>
        <taxon>Pseudomonadota</taxon>
        <taxon>Alphaproteobacteria</taxon>
        <taxon>Rhodobacterales</taxon>
        <taxon>Paracoccaceae</taxon>
        <taxon>Pseudooceanicola</taxon>
    </lineage>
</organism>
<sequence length="234" mass="26582">MKSAPTPQTTAASTGRPDDSKANRALASLSRGRDRMAQVVNTWLRRIPAWPLYVIGVLPPAWLLWAGFSGRLGFDPVKAMEHQMGEWGLWLLIAGLCVTPLRRYIGINLLRYRRALGLLTFFYIFCHLLIWLILDVQILSLIWEDILRRPYITVGMGAFALMTPLAITSNNLSIRKMGRNWRRLHKLVYGAALLGALHYILLAKGFQLPPFIYMGVIIALLLLRLPKVAKRRSH</sequence>
<dbReference type="PANTHER" id="PTHR36964">
    <property type="entry name" value="PROTEIN-METHIONINE-SULFOXIDE REDUCTASE HEME-BINDING SUBUNIT MSRQ"/>
    <property type="match status" value="1"/>
</dbReference>
<dbReference type="Pfam" id="PF01794">
    <property type="entry name" value="Ferric_reduct"/>
    <property type="match status" value="1"/>
</dbReference>
<feature type="transmembrane region" description="Helical" evidence="7">
    <location>
        <begin position="184"/>
        <end position="202"/>
    </location>
</feature>
<keyword evidence="7" id="KW-0285">Flavoprotein</keyword>
<accession>A0A418SIH2</accession>
<comment type="function">
    <text evidence="7">Part of the MsrPQ system that repairs oxidized periplasmic proteins containing methionine sulfoxide residues (Met-O), using respiratory chain electrons. Thus protects these proteins from oxidative-stress damage caused by reactive species of oxygen and chlorine generated by the host defense mechanisms. MsrPQ is essential for the maintenance of envelope integrity under bleach stress, rescuing a wide series of structurally unrelated periplasmic proteins from methionine oxidation. MsrQ provides electrons for reduction to the reductase catalytic subunit MsrP, using the quinone pool of the respiratory chain.</text>
</comment>
<reference evidence="10 11" key="1">
    <citation type="submission" date="2020-08" db="EMBL/GenBank/DDBJ databases">
        <title>Genome sequence of Rhodobacteraceae bacterium Lw-13e.</title>
        <authorList>
            <person name="Poehlein A."/>
            <person name="Wolter L."/>
            <person name="Daniel R."/>
            <person name="Brinkhoff T."/>
        </authorList>
    </citation>
    <scope>NUCLEOTIDE SEQUENCE [LARGE SCALE GENOMIC DNA]</scope>
    <source>
        <strain evidence="10 11">Lw-13e</strain>
    </source>
</reference>
<keyword evidence="7" id="KW-1003">Cell membrane</keyword>
<keyword evidence="6 7" id="KW-0472">Membrane</keyword>
<evidence type="ECO:0000313" key="10">
    <source>
        <dbReference type="EMBL" id="QPM91832.1"/>
    </source>
</evidence>
<protein>
    <recommendedName>
        <fullName evidence="7">Protein-methionine-sulfoxide reductase heme-binding subunit MsrQ</fullName>
    </recommendedName>
    <alternativeName>
        <fullName evidence="7">Flavocytochrome MsrQ</fullName>
    </alternativeName>
</protein>
<dbReference type="EMBL" id="CP060436">
    <property type="protein sequence ID" value="QPM91832.1"/>
    <property type="molecule type" value="Genomic_DNA"/>
</dbReference>
<dbReference type="InterPro" id="IPR013130">
    <property type="entry name" value="Fe3_Rdtase_TM_dom"/>
</dbReference>
<feature type="transmembrane region" description="Helical" evidence="7">
    <location>
        <begin position="87"/>
        <end position="105"/>
    </location>
</feature>
<dbReference type="Proteomes" id="UP000283786">
    <property type="component" value="Chromosome"/>
</dbReference>
<gene>
    <name evidence="7 10" type="primary">msrQ</name>
    <name evidence="10" type="ORF">PSAL_030880</name>
</gene>
<evidence type="ECO:0000256" key="7">
    <source>
        <dbReference type="HAMAP-Rule" id="MF_01207"/>
    </source>
</evidence>
<dbReference type="GO" id="GO:0009055">
    <property type="term" value="F:electron transfer activity"/>
    <property type="evidence" value="ECO:0007669"/>
    <property type="project" value="UniProtKB-UniRule"/>
</dbReference>
<evidence type="ECO:0000256" key="2">
    <source>
        <dbReference type="ARBA" id="ARBA00022448"/>
    </source>
</evidence>
<dbReference type="GO" id="GO:0030091">
    <property type="term" value="P:protein repair"/>
    <property type="evidence" value="ECO:0007669"/>
    <property type="project" value="UniProtKB-UniRule"/>
</dbReference>
<dbReference type="PANTHER" id="PTHR36964:SF1">
    <property type="entry name" value="PROTEIN-METHIONINE-SULFOXIDE REDUCTASE HEME-BINDING SUBUNIT MSRQ"/>
    <property type="match status" value="1"/>
</dbReference>
<evidence type="ECO:0000256" key="1">
    <source>
        <dbReference type="ARBA" id="ARBA00004141"/>
    </source>
</evidence>
<dbReference type="GO" id="GO:0010181">
    <property type="term" value="F:FMN binding"/>
    <property type="evidence" value="ECO:0007669"/>
    <property type="project" value="UniProtKB-UniRule"/>
</dbReference>
<keyword evidence="7" id="KW-0349">Heme</keyword>
<keyword evidence="7" id="KW-0249">Electron transport</keyword>
<dbReference type="GO" id="GO:0046872">
    <property type="term" value="F:metal ion binding"/>
    <property type="evidence" value="ECO:0007669"/>
    <property type="project" value="UniProtKB-KW"/>
</dbReference>
<evidence type="ECO:0000256" key="5">
    <source>
        <dbReference type="ARBA" id="ARBA00023004"/>
    </source>
</evidence>
<evidence type="ECO:0000256" key="4">
    <source>
        <dbReference type="ARBA" id="ARBA00022989"/>
    </source>
</evidence>
<evidence type="ECO:0000259" key="9">
    <source>
        <dbReference type="Pfam" id="PF01794"/>
    </source>
</evidence>
<keyword evidence="3 7" id="KW-0812">Transmembrane</keyword>
<evidence type="ECO:0000256" key="3">
    <source>
        <dbReference type="ARBA" id="ARBA00022692"/>
    </source>
</evidence>
<feature type="transmembrane region" description="Helical" evidence="7">
    <location>
        <begin position="208"/>
        <end position="225"/>
    </location>
</feature>
<feature type="transmembrane region" description="Helical" evidence="7">
    <location>
        <begin position="117"/>
        <end position="139"/>
    </location>
</feature>
<comment type="cofactor">
    <cofactor evidence="7">
        <name>FMN</name>
        <dbReference type="ChEBI" id="CHEBI:58210"/>
    </cofactor>
    <text evidence="7">Binds 1 FMN per subunit.</text>
</comment>
<keyword evidence="4 7" id="KW-1133">Transmembrane helix</keyword>
<dbReference type="KEGG" id="palw:PSAL_030880"/>
<keyword evidence="2 7" id="KW-0813">Transport</keyword>
<comment type="subcellular location">
    <subcellularLocation>
        <location evidence="7">Cell membrane</location>
        <topology evidence="7">Multi-pass membrane protein</topology>
    </subcellularLocation>
    <subcellularLocation>
        <location evidence="1">Membrane</location>
        <topology evidence="1">Multi-pass membrane protein</topology>
    </subcellularLocation>
</comment>
<dbReference type="InterPro" id="IPR022837">
    <property type="entry name" value="MsrQ-like"/>
</dbReference>
<dbReference type="NCBIfam" id="NF003833">
    <property type="entry name" value="PRK05419.1-5"/>
    <property type="match status" value="1"/>
</dbReference>
<comment type="similarity">
    <text evidence="7">Belongs to the MsrQ family.</text>
</comment>
<feature type="compositionally biased region" description="Low complexity" evidence="8">
    <location>
        <begin position="1"/>
        <end position="14"/>
    </location>
</feature>
<comment type="cofactor">
    <cofactor evidence="7">
        <name>heme b</name>
        <dbReference type="ChEBI" id="CHEBI:60344"/>
    </cofactor>
    <text evidence="7">Binds 1 heme b (iron(II)-protoporphyrin IX) group per subunit.</text>
</comment>
<feature type="transmembrane region" description="Helical" evidence="7">
    <location>
        <begin position="151"/>
        <end position="172"/>
    </location>
</feature>
<keyword evidence="7" id="KW-0288">FMN</keyword>
<feature type="domain" description="Ferric oxidoreductase" evidence="9">
    <location>
        <begin position="85"/>
        <end position="195"/>
    </location>
</feature>
<dbReference type="AlphaFoldDB" id="A0A418SIH2"/>
<comment type="subunit">
    <text evidence="7">Heterodimer of a catalytic subunit (MsrP) and a heme-binding subunit (MsrQ).</text>
</comment>
<keyword evidence="11" id="KW-1185">Reference proteome</keyword>
<feature type="region of interest" description="Disordered" evidence="8">
    <location>
        <begin position="1"/>
        <end position="23"/>
    </location>
</feature>
<dbReference type="HAMAP" id="MF_01207">
    <property type="entry name" value="MsrQ"/>
    <property type="match status" value="1"/>
</dbReference>
<keyword evidence="5 7" id="KW-0408">Iron</keyword>
<dbReference type="GO" id="GO:0005886">
    <property type="term" value="C:plasma membrane"/>
    <property type="evidence" value="ECO:0007669"/>
    <property type="project" value="UniProtKB-SubCell"/>
</dbReference>
<evidence type="ECO:0000313" key="11">
    <source>
        <dbReference type="Proteomes" id="UP000283786"/>
    </source>
</evidence>
<evidence type="ECO:0000256" key="8">
    <source>
        <dbReference type="SAM" id="MobiDB-lite"/>
    </source>
</evidence>
<keyword evidence="7" id="KW-0479">Metal-binding</keyword>
<dbReference type="GO" id="GO:0020037">
    <property type="term" value="F:heme binding"/>
    <property type="evidence" value="ECO:0007669"/>
    <property type="project" value="UniProtKB-UniRule"/>
</dbReference>
<feature type="transmembrane region" description="Helical" evidence="7">
    <location>
        <begin position="50"/>
        <end position="67"/>
    </location>
</feature>
<proteinExistence type="inferred from homology"/>
<name>A0A418SIH2_9RHOB</name>
<evidence type="ECO:0000256" key="6">
    <source>
        <dbReference type="ARBA" id="ARBA00023136"/>
    </source>
</evidence>